<organism evidence="3 4">
    <name type="scientific">Luteipulveratus mongoliensis</name>
    <dbReference type="NCBI Taxonomy" id="571913"/>
    <lineage>
        <taxon>Bacteria</taxon>
        <taxon>Bacillati</taxon>
        <taxon>Actinomycetota</taxon>
        <taxon>Actinomycetes</taxon>
        <taxon>Micrococcales</taxon>
        <taxon>Dermacoccaceae</taxon>
        <taxon>Luteipulveratus</taxon>
    </lineage>
</organism>
<dbReference type="RefSeq" id="WP_052595745.1">
    <property type="nucleotide sequence ID" value="NZ_CP011112.1"/>
</dbReference>
<evidence type="ECO:0000256" key="1">
    <source>
        <dbReference type="SAM" id="MobiDB-lite"/>
    </source>
</evidence>
<evidence type="ECO:0000313" key="4">
    <source>
        <dbReference type="Proteomes" id="UP000066480"/>
    </source>
</evidence>
<evidence type="ECO:0000256" key="2">
    <source>
        <dbReference type="SAM" id="Phobius"/>
    </source>
</evidence>
<keyword evidence="2" id="KW-1133">Transmembrane helix</keyword>
<dbReference type="PATRIC" id="fig|571913.6.peg.4874"/>
<keyword evidence="2" id="KW-0812">Transmembrane</keyword>
<evidence type="ECO:0000313" key="3">
    <source>
        <dbReference type="EMBL" id="AKU18205.1"/>
    </source>
</evidence>
<dbReference type="EMBL" id="CP011112">
    <property type="protein sequence ID" value="AKU18205.1"/>
    <property type="molecule type" value="Genomic_DNA"/>
</dbReference>
<name>A0A0K1JNR4_9MICO</name>
<feature type="region of interest" description="Disordered" evidence="1">
    <location>
        <begin position="365"/>
        <end position="388"/>
    </location>
</feature>
<keyword evidence="4" id="KW-1185">Reference proteome</keyword>
<reference evidence="3 4" key="1">
    <citation type="submission" date="2015-03" db="EMBL/GenBank/DDBJ databases">
        <title>Luteipulveratus halotolerans sp. nov., a novel actinobacterium (Dermacoccaceae) from Sarawak, Malaysia.</title>
        <authorList>
            <person name="Juboi H."/>
            <person name="Basik A."/>
            <person name="Shamsul S.S."/>
            <person name="Arnold P."/>
            <person name="Schmitt E.K."/>
            <person name="Sanglier J.-J."/>
            <person name="Yeo T."/>
        </authorList>
    </citation>
    <scope>NUCLEOTIDE SEQUENCE [LARGE SCALE GENOMIC DNA]</scope>
    <source>
        <strain evidence="3 4">MN07-A0370</strain>
    </source>
</reference>
<protein>
    <submittedName>
        <fullName evidence="3">Uncharacterized protein</fullName>
    </submittedName>
</protein>
<dbReference type="AlphaFoldDB" id="A0A0K1JNR4"/>
<feature type="transmembrane region" description="Helical" evidence="2">
    <location>
        <begin position="12"/>
        <end position="33"/>
    </location>
</feature>
<gene>
    <name evidence="3" type="ORF">VV02_24065</name>
</gene>
<feature type="transmembrane region" description="Helical" evidence="2">
    <location>
        <begin position="53"/>
        <end position="70"/>
    </location>
</feature>
<proteinExistence type="predicted"/>
<dbReference type="Proteomes" id="UP000066480">
    <property type="component" value="Chromosome"/>
</dbReference>
<keyword evidence="2" id="KW-0472">Membrane</keyword>
<dbReference type="KEGG" id="lmoi:VV02_24065"/>
<accession>A0A0K1JNR4</accession>
<sequence length="388" mass="43614">MADSDHQLLRSKMALIGVLFAVLGIFFISLSRWLTGLDLEAWDWLHSIPFSELGATLFGIGVVGTAYDYYTRKEEEENATRRLRRTLKDEAPVMRDAVIEAFATRPEDLRRVATPELLDDLATNAMGLRLGDAQFAREIYTDVRDQAIRAAERWHDVDVRIRISTAVDRSTRGAPLFDVLVQWEYTTVPSHAVRRFACVSDRDEYLDLLDDVPATSCWFMTPRPGLDASSRASFELLSFSVNGEERAIRRSARKTGQTYSARIGDDLVEAAEPVRIKHLFRVVTPQSGHRLFFELAQPSRDVKLAVDYSDSDIAHLSISDLVTSLRRTEISRWPKQLGAKVISAELPGWVLPKAGFTLVWTLASEQSPDETAPAATSSVRRARSSDRT</sequence>